<dbReference type="InterPro" id="IPR036691">
    <property type="entry name" value="Endo/exonu/phosph_ase_sf"/>
</dbReference>
<proteinExistence type="predicted"/>
<feature type="domain" description="Endonuclease/exonuclease/phosphatase" evidence="2">
    <location>
        <begin position="52"/>
        <end position="286"/>
    </location>
</feature>
<dbReference type="STRING" id="1111728.GCA_000427805_02829"/>
<dbReference type="GO" id="GO:0006506">
    <property type="term" value="P:GPI anchor biosynthetic process"/>
    <property type="evidence" value="ECO:0007669"/>
    <property type="project" value="TreeGrafter"/>
</dbReference>
<dbReference type="SUPFAM" id="SSF56219">
    <property type="entry name" value="DNase I-like"/>
    <property type="match status" value="1"/>
</dbReference>
<dbReference type="GO" id="GO:0004519">
    <property type="term" value="F:endonuclease activity"/>
    <property type="evidence" value="ECO:0007669"/>
    <property type="project" value="UniProtKB-KW"/>
</dbReference>
<dbReference type="EMBL" id="PDDX01000001">
    <property type="protein sequence ID" value="PHI30924.1"/>
    <property type="molecule type" value="Genomic_DNA"/>
</dbReference>
<dbReference type="OrthoDB" id="9793162at2"/>
<dbReference type="Gene3D" id="3.60.10.10">
    <property type="entry name" value="Endonuclease/exonuclease/phosphatase"/>
    <property type="match status" value="1"/>
</dbReference>
<dbReference type="Pfam" id="PF03372">
    <property type="entry name" value="Exo_endo_phos"/>
    <property type="match status" value="1"/>
</dbReference>
<keyword evidence="3" id="KW-0378">Hydrolase</keyword>
<reference evidence="4" key="1">
    <citation type="submission" date="2017-09" db="EMBL/GenBank/DDBJ databases">
        <title>FDA dAtabase for Regulatory Grade micrObial Sequences (FDA-ARGOS): Supporting development and validation of Infectious Disease Dx tests.</title>
        <authorList>
            <person name="Minogue T."/>
            <person name="Wolcott M."/>
            <person name="Wasieloski L."/>
            <person name="Aguilar W."/>
            <person name="Moore D."/>
            <person name="Tallon L."/>
            <person name="Sadzewicz L."/>
            <person name="Ott S."/>
            <person name="Zhao X."/>
            <person name="Nagaraj S."/>
            <person name="Vavikolanu K."/>
            <person name="Aluvathingal J."/>
            <person name="Nadendla S."/>
            <person name="Sichtig H."/>
        </authorList>
    </citation>
    <scope>NUCLEOTIDE SEQUENCE [LARGE SCALE GENOMIC DNA]</scope>
    <source>
        <strain evidence="4">FDAARGOS_387</strain>
    </source>
</reference>
<dbReference type="InterPro" id="IPR051916">
    <property type="entry name" value="GPI-anchor_lipid_remodeler"/>
</dbReference>
<comment type="caution">
    <text evidence="3">The sequence shown here is derived from an EMBL/GenBank/DDBJ whole genome shotgun (WGS) entry which is preliminary data.</text>
</comment>
<dbReference type="InterPro" id="IPR005135">
    <property type="entry name" value="Endo/exonuclease/phosphatase"/>
</dbReference>
<sequence>MKIFTIGFLSLFVTAALTAQTFAEVKVLTPEKGGTPNKVYDQKTTAPELTVATYNMAAGRVSNIQDVAAAIKSLDADIIALNEVDNKTGRSGNVDQIAELSRVTGMHGAFGKAIDFDNGGYGVGILSKYPIEKQQVFKLPSGDDEQRVLLVVEVKKPGFDAPILFMTTHLSWQEDPALRLQQIREIENITIGNTDSSFNEIASSIKILAGDFNDVMTSTSLAELQRYWNPLKSDNLDIRTWPAANPALDLDHIFVYRGQRWAVENMEIPNKQAEWKQVNWPATSDHVPVIAKIKLLEQ</sequence>
<dbReference type="AlphaFoldDB" id="A0A2C6DQ52"/>
<gene>
    <name evidence="3" type="ORF">CRN84_17060</name>
</gene>
<evidence type="ECO:0000256" key="1">
    <source>
        <dbReference type="SAM" id="SignalP"/>
    </source>
</evidence>
<keyword evidence="3" id="KW-0540">Nuclease</keyword>
<keyword evidence="1" id="KW-0732">Signal</keyword>
<dbReference type="GO" id="GO:0016020">
    <property type="term" value="C:membrane"/>
    <property type="evidence" value="ECO:0007669"/>
    <property type="project" value="GOC"/>
</dbReference>
<keyword evidence="3" id="KW-0255">Endonuclease</keyword>
<evidence type="ECO:0000259" key="2">
    <source>
        <dbReference type="Pfam" id="PF03372"/>
    </source>
</evidence>
<keyword evidence="4" id="KW-1185">Reference proteome</keyword>
<name>A0A2C6DQ52_9GAMM</name>
<dbReference type="PANTHER" id="PTHR14859:SF15">
    <property type="entry name" value="ENDONUCLEASE_EXONUCLEASE_PHOSPHATASE DOMAIN-CONTAINING PROTEIN"/>
    <property type="match status" value="1"/>
</dbReference>
<evidence type="ECO:0000313" key="4">
    <source>
        <dbReference type="Proteomes" id="UP000224974"/>
    </source>
</evidence>
<feature type="chain" id="PRO_5012067156" evidence="1">
    <location>
        <begin position="20"/>
        <end position="298"/>
    </location>
</feature>
<evidence type="ECO:0000313" key="3">
    <source>
        <dbReference type="EMBL" id="PHI30924.1"/>
    </source>
</evidence>
<dbReference type="RefSeq" id="WP_029095238.1">
    <property type="nucleotide sequence ID" value="NZ_PDDX01000001.1"/>
</dbReference>
<organism evidence="3 4">
    <name type="scientific">Budvicia aquatica</name>
    <dbReference type="NCBI Taxonomy" id="82979"/>
    <lineage>
        <taxon>Bacteria</taxon>
        <taxon>Pseudomonadati</taxon>
        <taxon>Pseudomonadota</taxon>
        <taxon>Gammaproteobacteria</taxon>
        <taxon>Enterobacterales</taxon>
        <taxon>Budviciaceae</taxon>
        <taxon>Budvicia</taxon>
    </lineage>
</organism>
<dbReference type="PANTHER" id="PTHR14859">
    <property type="entry name" value="CALCOFLUOR WHITE HYPERSENSITIVE PROTEIN PRECURSOR"/>
    <property type="match status" value="1"/>
</dbReference>
<feature type="signal peptide" evidence="1">
    <location>
        <begin position="1"/>
        <end position="19"/>
    </location>
</feature>
<protein>
    <submittedName>
        <fullName evidence="3">Endonuclease</fullName>
    </submittedName>
</protein>
<accession>A0A2C6DQ52</accession>
<dbReference type="Proteomes" id="UP000224974">
    <property type="component" value="Unassembled WGS sequence"/>
</dbReference>